<evidence type="ECO:0000313" key="9">
    <source>
        <dbReference type="Proteomes" id="UP000199227"/>
    </source>
</evidence>
<evidence type="ECO:0000313" key="8">
    <source>
        <dbReference type="EMBL" id="SFP72879.1"/>
    </source>
</evidence>
<dbReference type="PROSITE" id="PS51007">
    <property type="entry name" value="CYTC"/>
    <property type="match status" value="1"/>
</dbReference>
<evidence type="ECO:0000256" key="3">
    <source>
        <dbReference type="ARBA" id="ARBA00022723"/>
    </source>
</evidence>
<keyword evidence="4" id="KW-0249">Electron transport</keyword>
<evidence type="ECO:0000256" key="1">
    <source>
        <dbReference type="ARBA" id="ARBA00022448"/>
    </source>
</evidence>
<accession>A0A1I5SQ69</accession>
<gene>
    <name evidence="8" type="ORF">SAMN05216234_1368</name>
</gene>
<dbReference type="GO" id="GO:0046872">
    <property type="term" value="F:metal ion binding"/>
    <property type="evidence" value="ECO:0007669"/>
    <property type="project" value="UniProtKB-KW"/>
</dbReference>
<keyword evidence="9" id="KW-1185">Reference proteome</keyword>
<dbReference type="GO" id="GO:0020037">
    <property type="term" value="F:heme binding"/>
    <property type="evidence" value="ECO:0007669"/>
    <property type="project" value="InterPro"/>
</dbReference>
<dbReference type="OrthoDB" id="5373024at2"/>
<reference evidence="8 9" key="1">
    <citation type="submission" date="2016-10" db="EMBL/GenBank/DDBJ databases">
        <authorList>
            <person name="de Groot N.N."/>
        </authorList>
    </citation>
    <scope>NUCLEOTIDE SEQUENCE [LARGE SCALE GENOMIC DNA]</scope>
    <source>
        <strain evidence="8 9">EP1-55-1</strain>
    </source>
</reference>
<feature type="domain" description="Cytochrome c" evidence="7">
    <location>
        <begin position="15"/>
        <end position="97"/>
    </location>
</feature>
<evidence type="ECO:0000256" key="4">
    <source>
        <dbReference type="ARBA" id="ARBA00022982"/>
    </source>
</evidence>
<dbReference type="SUPFAM" id="SSF46626">
    <property type="entry name" value="Cytochrome c"/>
    <property type="match status" value="1"/>
</dbReference>
<dbReference type="AlphaFoldDB" id="A0A1I5SQ69"/>
<keyword evidence="5 6" id="KW-0408">Iron</keyword>
<dbReference type="EMBL" id="FOXB01000036">
    <property type="protein sequence ID" value="SFP72879.1"/>
    <property type="molecule type" value="Genomic_DNA"/>
</dbReference>
<name>A0A1I5SQ69_9BACT</name>
<evidence type="ECO:0000256" key="2">
    <source>
        <dbReference type="ARBA" id="ARBA00022617"/>
    </source>
</evidence>
<dbReference type="PANTHER" id="PTHR33751">
    <property type="entry name" value="CBB3-TYPE CYTOCHROME C OXIDASE SUBUNIT FIXP"/>
    <property type="match status" value="1"/>
</dbReference>
<dbReference type="Pfam" id="PF00034">
    <property type="entry name" value="Cytochrom_C"/>
    <property type="match status" value="1"/>
</dbReference>
<dbReference type="InterPro" id="IPR036909">
    <property type="entry name" value="Cyt_c-like_dom_sf"/>
</dbReference>
<dbReference type="STRING" id="223786.SAMN05216234_1368"/>
<proteinExistence type="predicted"/>
<keyword evidence="1" id="KW-0813">Transport</keyword>
<dbReference type="Proteomes" id="UP000199227">
    <property type="component" value="Unassembled WGS sequence"/>
</dbReference>
<dbReference type="GO" id="GO:0009055">
    <property type="term" value="F:electron transfer activity"/>
    <property type="evidence" value="ECO:0007669"/>
    <property type="project" value="InterPro"/>
</dbReference>
<protein>
    <submittedName>
        <fullName evidence="8">Cytochrome c</fullName>
    </submittedName>
</protein>
<evidence type="ECO:0000256" key="6">
    <source>
        <dbReference type="PROSITE-ProRule" id="PRU00433"/>
    </source>
</evidence>
<keyword evidence="3 6" id="KW-0479">Metal-binding</keyword>
<evidence type="ECO:0000256" key="5">
    <source>
        <dbReference type="ARBA" id="ARBA00023004"/>
    </source>
</evidence>
<evidence type="ECO:0000259" key="7">
    <source>
        <dbReference type="PROSITE" id="PS51007"/>
    </source>
</evidence>
<dbReference type="Gene3D" id="1.10.760.10">
    <property type="entry name" value="Cytochrome c-like domain"/>
    <property type="match status" value="1"/>
</dbReference>
<keyword evidence="2 6" id="KW-0349">Heme</keyword>
<sequence>MVRFLLFFMPFMLLANENIGEKIYMTKGCYGCHGTKGEGIGTYPKLAGKPATLLIERLNKLNKGIGQTSKRDLMIPFAKALNKKEIEEVSKYLSLININDKGEDIADEYLGGFGS</sequence>
<organism evidence="8 9">
    <name type="scientific">Hydrogenimonas thermophila</name>
    <dbReference type="NCBI Taxonomy" id="223786"/>
    <lineage>
        <taxon>Bacteria</taxon>
        <taxon>Pseudomonadati</taxon>
        <taxon>Campylobacterota</taxon>
        <taxon>Epsilonproteobacteria</taxon>
        <taxon>Campylobacterales</taxon>
        <taxon>Hydrogenimonadaceae</taxon>
        <taxon>Hydrogenimonas</taxon>
    </lineage>
</organism>
<dbReference type="InterPro" id="IPR009056">
    <property type="entry name" value="Cyt_c-like_dom"/>
</dbReference>
<dbReference type="PANTHER" id="PTHR33751:SF9">
    <property type="entry name" value="CYTOCHROME C4"/>
    <property type="match status" value="1"/>
</dbReference>
<dbReference type="InterPro" id="IPR050597">
    <property type="entry name" value="Cytochrome_c_Oxidase_Subunit"/>
</dbReference>
<dbReference type="RefSeq" id="WP_092913505.1">
    <property type="nucleotide sequence ID" value="NZ_FOXB01000036.1"/>
</dbReference>